<keyword evidence="2" id="KW-1133">Transmembrane helix</keyword>
<dbReference type="InterPro" id="IPR012495">
    <property type="entry name" value="TadE-like_dom"/>
</dbReference>
<evidence type="ECO:0000256" key="1">
    <source>
        <dbReference type="SAM" id="MobiDB-lite"/>
    </source>
</evidence>
<feature type="domain" description="TadE-like" evidence="3">
    <location>
        <begin position="29"/>
        <end position="71"/>
    </location>
</feature>
<dbReference type="NCBIfam" id="NF041390">
    <property type="entry name" value="TadE_Rv3655c"/>
    <property type="match status" value="1"/>
</dbReference>
<organism evidence="4 5">
    <name type="scientific">Brevibacterium salitolerans</name>
    <dbReference type="NCBI Taxonomy" id="1403566"/>
    <lineage>
        <taxon>Bacteria</taxon>
        <taxon>Bacillati</taxon>
        <taxon>Actinomycetota</taxon>
        <taxon>Actinomycetes</taxon>
        <taxon>Micrococcales</taxon>
        <taxon>Brevibacteriaceae</taxon>
        <taxon>Brevibacterium</taxon>
    </lineage>
</organism>
<dbReference type="Pfam" id="PF07811">
    <property type="entry name" value="TadE"/>
    <property type="match status" value="1"/>
</dbReference>
<evidence type="ECO:0000256" key="2">
    <source>
        <dbReference type="SAM" id="Phobius"/>
    </source>
</evidence>
<evidence type="ECO:0000313" key="4">
    <source>
        <dbReference type="EMBL" id="GAA2099010.1"/>
    </source>
</evidence>
<dbReference type="InterPro" id="IPR049790">
    <property type="entry name" value="Rv3655c/TadE"/>
</dbReference>
<comment type="caution">
    <text evidence="4">The sequence shown here is derived from an EMBL/GenBank/DDBJ whole genome shotgun (WGS) entry which is preliminary data.</text>
</comment>
<feature type="region of interest" description="Disordered" evidence="1">
    <location>
        <begin position="1"/>
        <end position="20"/>
    </location>
</feature>
<gene>
    <name evidence="4" type="ORF">GCM10009823_20630</name>
</gene>
<protein>
    <recommendedName>
        <fullName evidence="3">TadE-like domain-containing protein</fullName>
    </recommendedName>
</protein>
<keyword evidence="2" id="KW-0472">Membrane</keyword>
<keyword evidence="5" id="KW-1185">Reference proteome</keyword>
<evidence type="ECO:0000313" key="5">
    <source>
        <dbReference type="Proteomes" id="UP001500984"/>
    </source>
</evidence>
<feature type="transmembrane region" description="Helical" evidence="2">
    <location>
        <begin position="35"/>
        <end position="58"/>
    </location>
</feature>
<keyword evidence="2" id="KW-0812">Transmembrane</keyword>
<reference evidence="4 5" key="1">
    <citation type="journal article" date="2019" name="Int. J. Syst. Evol. Microbiol.">
        <title>The Global Catalogue of Microorganisms (GCM) 10K type strain sequencing project: providing services to taxonomists for standard genome sequencing and annotation.</title>
        <authorList>
            <consortium name="The Broad Institute Genomics Platform"/>
            <consortium name="The Broad Institute Genome Sequencing Center for Infectious Disease"/>
            <person name="Wu L."/>
            <person name="Ma J."/>
        </authorList>
    </citation>
    <scope>NUCLEOTIDE SEQUENCE [LARGE SCALE GENOMIC DNA]</scope>
    <source>
        <strain evidence="4 5">JCM 15900</strain>
    </source>
</reference>
<evidence type="ECO:0000259" key="3">
    <source>
        <dbReference type="Pfam" id="PF07811"/>
    </source>
</evidence>
<dbReference type="Proteomes" id="UP001500984">
    <property type="component" value="Unassembled WGS sequence"/>
</dbReference>
<sequence>MRWDWAEPEMHGDGTREEGARTVRGRDEGAAAAEFAMVMPALVLVIGLVVGAGAVGAVQLRAHDAARGAAREAARGEQSAQIVEEAEKRAGAGARVRVAQEGGYAEVTVEVPLPRALAPWLESVSAQATARREG</sequence>
<accession>A0ABN2WTX7</accession>
<name>A0ABN2WTX7_9MICO</name>
<dbReference type="EMBL" id="BAAAPZ010000008">
    <property type="protein sequence ID" value="GAA2099010.1"/>
    <property type="molecule type" value="Genomic_DNA"/>
</dbReference>
<proteinExistence type="predicted"/>